<comment type="catalytic activity">
    <reaction evidence="15">
        <text>ATP + H2O = ADP + phosphate + H(+)</text>
        <dbReference type="Rhea" id="RHEA:13065"/>
        <dbReference type="ChEBI" id="CHEBI:15377"/>
        <dbReference type="ChEBI" id="CHEBI:15378"/>
        <dbReference type="ChEBI" id="CHEBI:30616"/>
        <dbReference type="ChEBI" id="CHEBI:43474"/>
        <dbReference type="ChEBI" id="CHEBI:456216"/>
        <dbReference type="EC" id="5.6.2.4"/>
    </reaction>
</comment>
<comment type="caution">
    <text evidence="20">The sequence shown here is derived from an EMBL/GenBank/DDBJ whole genome shotgun (WGS) entry which is preliminary data.</text>
</comment>
<evidence type="ECO:0000256" key="16">
    <source>
        <dbReference type="PROSITE-ProRule" id="PRU00560"/>
    </source>
</evidence>
<organism evidence="20 21">
    <name type="scientific">Thalassobacterium maritimum</name>
    <dbReference type="NCBI Taxonomy" id="3041265"/>
    <lineage>
        <taxon>Bacteria</taxon>
        <taxon>Pseudomonadati</taxon>
        <taxon>Verrucomicrobiota</taxon>
        <taxon>Opitutia</taxon>
        <taxon>Puniceicoccales</taxon>
        <taxon>Coraliomargaritaceae</taxon>
        <taxon>Thalassobacterium</taxon>
    </lineage>
</organism>
<dbReference type="EMBL" id="JARXHW010000030">
    <property type="protein sequence ID" value="MDQ8208402.1"/>
    <property type="molecule type" value="Genomic_DNA"/>
</dbReference>
<keyword evidence="12" id="KW-0413">Isomerase</keyword>
<evidence type="ECO:0000256" key="17">
    <source>
        <dbReference type="SAM" id="MobiDB-lite"/>
    </source>
</evidence>
<evidence type="ECO:0000256" key="11">
    <source>
        <dbReference type="ARBA" id="ARBA00023204"/>
    </source>
</evidence>
<dbReference type="PANTHER" id="PTHR11070:SF23">
    <property type="entry name" value="RECBCD ENZYME SUBUNIT RECB"/>
    <property type="match status" value="1"/>
</dbReference>
<evidence type="ECO:0000256" key="9">
    <source>
        <dbReference type="ARBA" id="ARBA00022842"/>
    </source>
</evidence>
<evidence type="ECO:0000256" key="10">
    <source>
        <dbReference type="ARBA" id="ARBA00023125"/>
    </source>
</evidence>
<dbReference type="PROSITE" id="PS51217">
    <property type="entry name" value="UVRD_HELICASE_CTER"/>
    <property type="match status" value="1"/>
</dbReference>
<evidence type="ECO:0000256" key="4">
    <source>
        <dbReference type="ARBA" id="ARBA00022763"/>
    </source>
</evidence>
<evidence type="ECO:0000256" key="5">
    <source>
        <dbReference type="ARBA" id="ARBA00022801"/>
    </source>
</evidence>
<dbReference type="InterPro" id="IPR011604">
    <property type="entry name" value="PDDEXK-like_dom_sf"/>
</dbReference>
<accession>A0ABU1AZK4</accession>
<dbReference type="PANTHER" id="PTHR11070">
    <property type="entry name" value="UVRD / RECB / PCRA DNA HELICASE FAMILY MEMBER"/>
    <property type="match status" value="1"/>
</dbReference>
<dbReference type="Pfam" id="PF13361">
    <property type="entry name" value="UvrD_C"/>
    <property type="match status" value="2"/>
</dbReference>
<keyword evidence="3 16" id="KW-0547">Nucleotide-binding</keyword>
<dbReference type="InterPro" id="IPR004586">
    <property type="entry name" value="RecB"/>
</dbReference>
<dbReference type="CDD" id="cd22352">
    <property type="entry name" value="RecB_C-like"/>
    <property type="match status" value="1"/>
</dbReference>
<evidence type="ECO:0000256" key="6">
    <source>
        <dbReference type="ARBA" id="ARBA00022806"/>
    </source>
</evidence>
<name>A0ABU1AZK4_9BACT</name>
<proteinExistence type="inferred from homology"/>
<evidence type="ECO:0000256" key="7">
    <source>
        <dbReference type="ARBA" id="ARBA00022839"/>
    </source>
</evidence>
<keyword evidence="4" id="KW-0227">DNA damage</keyword>
<keyword evidence="8 16" id="KW-0067">ATP-binding</keyword>
<dbReference type="EC" id="5.6.2.4" evidence="14"/>
<dbReference type="PROSITE" id="PS51198">
    <property type="entry name" value="UVRD_HELICASE_ATP_BIND"/>
    <property type="match status" value="1"/>
</dbReference>
<evidence type="ECO:0000256" key="1">
    <source>
        <dbReference type="ARBA" id="ARBA00022722"/>
    </source>
</evidence>
<keyword evidence="5 16" id="KW-0378">Hydrolase</keyword>
<protein>
    <recommendedName>
        <fullName evidence="14">DNA 3'-5' helicase</fullName>
        <ecNumber evidence="14">5.6.2.4</ecNumber>
    </recommendedName>
</protein>
<reference evidence="20 21" key="1">
    <citation type="submission" date="2023-04" db="EMBL/GenBank/DDBJ databases">
        <title>A novel bacteria isolated from coastal sediment.</title>
        <authorList>
            <person name="Liu X.-J."/>
            <person name="Du Z.-J."/>
        </authorList>
    </citation>
    <scope>NUCLEOTIDE SEQUENCE [LARGE SCALE GENOMIC DNA]</scope>
    <source>
        <strain evidence="20 21">SDUM461003</strain>
    </source>
</reference>
<evidence type="ECO:0000313" key="21">
    <source>
        <dbReference type="Proteomes" id="UP001225316"/>
    </source>
</evidence>
<sequence length="1201" mass="133483">MSEMTADLHATNQQLDVATFELRPGTTLIEASAGTGKTYTIQYIVLDLLLKGLSLPEILVVTFTEAATKELKDRLQSFLADEVHAALSEAIAGTGSPLEAVLARAIEAQGREAVQRCIRKAMLEIDQAAIYTIHGFCQRALQENAFAADANFDSELCADVGPIAEELVLDFLRRANLELPQQPPASATLEALKARGLKLTGMLRLQRPFVGELSTMGQELGQAIAQVQSFAGDADAIVAEFMSFEGKLNGNSYRKAYFAEFESMVQRIFNNPLAEGSLAKLGPTALEKGFKKAHKNTELQSGFFAACERLAQVQQDYEPSFLQCFDTWFISAFQALKQERGLMTYNDMILDLDRALQQSDALCVQLRQRYRAALVDEFQDTDARQYAIFKTLFAAAEVHEDGPYFAMIGDPKQSIYGFRGADISAYLEARNDADARYTLPKNYRSEAAMIEATNAFFAGSDLGSVKSGAAADSIPFDPVTAADQTAERLIFAGEGSPCRLYERALENPDDDKVKTAHESSAQQMTRDVQSLLQLSAEGRVYFESGSGEQIQRRAVHEGDIAVLVDSHKEAAHIQHEFQNRGILAVRAKTGSILDSEEAKDFLYFLMACLNPQDRTINYLLIGALYGKNDAEMKSLSDFERREIYELFTVLGHKWREGAAVSLLWMQFLDSLSARERLLRMADGERRLTNYLHIAEYAQELERSEGLSPERLRDRMLEVIQAGDASGQDENLVRLESDGRAVKIMTMHSSKGLEFPIVFLPSLWQKGVKSQSKKDQRLVTDAQDPDCFDCFQTDKDLLVAQTSAEILRLGYVAITRAVHFCVYYNVRDLPNQHGGSNQADGWFDQWLYQQRGETYPADAYPGFLDELRDARPIALDAPEAPSQPNQRSLGHTIPYSYQITSYSSLARGEVASNDVDPSVAAGMGDRPVGPSEEPMPAEAEASEPDLLLEAFPGGVRTGTCVHEVLERCDFTQPEQWPRVATAVIARNFPDGGEAALEQRVAQIVDLIERLTHSPWEQGSGKVVDLSKLSPQACIAEMEFYFPVEQVDVAQLESIIQSWAQRVGLDYPPTLYRARPIDGYLTGSVDLFFTQAGRYTLLDWKTNRPLPQHQKRQCSYDRAGMHQHMLHGRYYLQALIYSVATTAYLRQRLGAAFDWETHIGGFVYCFVRGVGEGTGWLHESFSEAEVRAAADALGQNAGQKGIA</sequence>
<evidence type="ECO:0000259" key="19">
    <source>
        <dbReference type="PROSITE" id="PS51217"/>
    </source>
</evidence>
<keyword evidence="21" id="KW-1185">Reference proteome</keyword>
<gene>
    <name evidence="20" type="ORF">QEH52_12840</name>
</gene>
<evidence type="ECO:0000256" key="3">
    <source>
        <dbReference type="ARBA" id="ARBA00022741"/>
    </source>
</evidence>
<feature type="region of interest" description="Disordered" evidence="17">
    <location>
        <begin position="916"/>
        <end position="940"/>
    </location>
</feature>
<dbReference type="Gene3D" id="3.40.50.300">
    <property type="entry name" value="P-loop containing nucleotide triphosphate hydrolases"/>
    <property type="match status" value="2"/>
</dbReference>
<evidence type="ECO:0000256" key="2">
    <source>
        <dbReference type="ARBA" id="ARBA00022723"/>
    </source>
</evidence>
<dbReference type="HAMAP" id="MF_01485">
    <property type="entry name" value="RecB"/>
    <property type="match status" value="1"/>
</dbReference>
<keyword evidence="7" id="KW-0269">Exonuclease</keyword>
<dbReference type="Gene3D" id="3.90.320.10">
    <property type="match status" value="1"/>
</dbReference>
<evidence type="ECO:0000256" key="13">
    <source>
        <dbReference type="ARBA" id="ARBA00034617"/>
    </source>
</evidence>
<evidence type="ECO:0000256" key="12">
    <source>
        <dbReference type="ARBA" id="ARBA00023235"/>
    </source>
</evidence>
<dbReference type="InterPro" id="IPR000212">
    <property type="entry name" value="DNA_helicase_UvrD/REP"/>
</dbReference>
<evidence type="ECO:0000256" key="15">
    <source>
        <dbReference type="ARBA" id="ARBA00048988"/>
    </source>
</evidence>
<evidence type="ECO:0000313" key="20">
    <source>
        <dbReference type="EMBL" id="MDQ8208402.1"/>
    </source>
</evidence>
<dbReference type="InterPro" id="IPR014016">
    <property type="entry name" value="UvrD-like_ATP-bd"/>
</dbReference>
<evidence type="ECO:0000256" key="8">
    <source>
        <dbReference type="ARBA" id="ARBA00022840"/>
    </source>
</evidence>
<feature type="binding site" evidence="16">
    <location>
        <begin position="31"/>
        <end position="38"/>
    </location>
    <ligand>
        <name>ATP</name>
        <dbReference type="ChEBI" id="CHEBI:30616"/>
    </ligand>
</feature>
<dbReference type="RefSeq" id="WP_308950973.1">
    <property type="nucleotide sequence ID" value="NZ_JARXHW010000030.1"/>
</dbReference>
<evidence type="ECO:0000259" key="18">
    <source>
        <dbReference type="PROSITE" id="PS51198"/>
    </source>
</evidence>
<dbReference type="InterPro" id="IPR014017">
    <property type="entry name" value="DNA_helicase_UvrD-like_C"/>
</dbReference>
<keyword evidence="1" id="KW-0540">Nuclease</keyword>
<dbReference type="InterPro" id="IPR027417">
    <property type="entry name" value="P-loop_NTPase"/>
</dbReference>
<keyword evidence="2" id="KW-0479">Metal-binding</keyword>
<evidence type="ECO:0000256" key="14">
    <source>
        <dbReference type="ARBA" id="ARBA00034808"/>
    </source>
</evidence>
<dbReference type="SUPFAM" id="SSF52980">
    <property type="entry name" value="Restriction endonuclease-like"/>
    <property type="match status" value="1"/>
</dbReference>
<keyword evidence="11" id="KW-0234">DNA repair</keyword>
<keyword evidence="6 16" id="KW-0347">Helicase</keyword>
<feature type="domain" description="UvrD-like helicase C-terminal" evidence="19">
    <location>
        <begin position="480"/>
        <end position="751"/>
    </location>
</feature>
<dbReference type="Proteomes" id="UP001225316">
    <property type="component" value="Unassembled WGS sequence"/>
</dbReference>
<feature type="domain" description="UvrD-like helicase ATP-binding" evidence="18">
    <location>
        <begin position="10"/>
        <end position="446"/>
    </location>
</feature>
<dbReference type="Gene3D" id="1.10.486.10">
    <property type="entry name" value="PCRA, domain 4"/>
    <property type="match status" value="1"/>
</dbReference>
<feature type="compositionally biased region" description="Low complexity" evidence="17">
    <location>
        <begin position="929"/>
        <end position="938"/>
    </location>
</feature>
<keyword evidence="9" id="KW-0460">Magnesium</keyword>
<dbReference type="Pfam" id="PF00580">
    <property type="entry name" value="UvrD-helicase"/>
    <property type="match status" value="1"/>
</dbReference>
<comment type="catalytic activity">
    <reaction evidence="13">
        <text>Couples ATP hydrolysis with the unwinding of duplex DNA by translocating in the 3'-5' direction.</text>
        <dbReference type="EC" id="5.6.2.4"/>
    </reaction>
</comment>
<dbReference type="SUPFAM" id="SSF52540">
    <property type="entry name" value="P-loop containing nucleoside triphosphate hydrolases"/>
    <property type="match status" value="1"/>
</dbReference>
<dbReference type="Gene3D" id="1.10.3170.10">
    <property type="entry name" value="Recbcd, chain B, domain 2"/>
    <property type="match status" value="1"/>
</dbReference>
<keyword evidence="10" id="KW-0238">DNA-binding</keyword>
<dbReference type="InterPro" id="IPR011335">
    <property type="entry name" value="Restrct_endonuc-II-like"/>
</dbReference>